<evidence type="ECO:0000256" key="7">
    <source>
        <dbReference type="ARBA" id="ARBA00023273"/>
    </source>
</evidence>
<reference evidence="10" key="1">
    <citation type="submission" date="2013-10" db="EMBL/GenBank/DDBJ databases">
        <title>Genomic analysis of the causative agents of coccidiosis in chickens.</title>
        <authorList>
            <person name="Reid A.J."/>
            <person name="Blake D."/>
            <person name="Billington K."/>
            <person name="Browne H."/>
            <person name="Dunn M."/>
            <person name="Hung S."/>
            <person name="Kawahara F."/>
            <person name="Miranda-Saavedra D."/>
            <person name="Mourier T."/>
            <person name="Nagra H."/>
            <person name="Otto T.D."/>
            <person name="Rawlings N."/>
            <person name="Sanchez A."/>
            <person name="Sanders M."/>
            <person name="Subramaniam C."/>
            <person name="Tay Y."/>
            <person name="Dear P."/>
            <person name="Doerig C."/>
            <person name="Gruber A."/>
            <person name="Parkinson J."/>
            <person name="Shirley M."/>
            <person name="Wan K.L."/>
            <person name="Berriman M."/>
            <person name="Tomley F."/>
            <person name="Pain A."/>
        </authorList>
    </citation>
    <scope>NUCLEOTIDE SEQUENCE [LARGE SCALE GENOMIC DNA]</scope>
    <source>
        <strain evidence="10">Houghton</strain>
    </source>
</reference>
<evidence type="ECO:0000256" key="2">
    <source>
        <dbReference type="ARBA" id="ARBA00022490"/>
    </source>
</evidence>
<dbReference type="PROSITE" id="PS50222">
    <property type="entry name" value="EF_HAND_2"/>
    <property type="match status" value="2"/>
</dbReference>
<keyword evidence="7" id="KW-0966">Cell projection</keyword>
<dbReference type="Proteomes" id="UP000030750">
    <property type="component" value="Unassembled WGS sequence"/>
</dbReference>
<evidence type="ECO:0000259" key="8">
    <source>
        <dbReference type="PROSITE" id="PS50222"/>
    </source>
</evidence>
<keyword evidence="11" id="KW-1185">Reference proteome</keyword>
<organism evidence="10 11">
    <name type="scientific">Eimeria brunetti</name>
    <dbReference type="NCBI Taxonomy" id="51314"/>
    <lineage>
        <taxon>Eukaryota</taxon>
        <taxon>Sar</taxon>
        <taxon>Alveolata</taxon>
        <taxon>Apicomplexa</taxon>
        <taxon>Conoidasida</taxon>
        <taxon>Coccidia</taxon>
        <taxon>Eucoccidiorida</taxon>
        <taxon>Eimeriorina</taxon>
        <taxon>Eimeriidae</taxon>
        <taxon>Eimeria</taxon>
    </lineage>
</organism>
<dbReference type="Pfam" id="PF06565">
    <property type="entry name" value="DM10_dom"/>
    <property type="match status" value="2"/>
</dbReference>
<proteinExistence type="predicted"/>
<dbReference type="SUPFAM" id="SSF47473">
    <property type="entry name" value="EF-hand"/>
    <property type="match status" value="1"/>
</dbReference>
<dbReference type="OrthoDB" id="329220at2759"/>
<keyword evidence="2" id="KW-0963">Cytoplasm</keyword>
<dbReference type="PROSITE" id="PS51336">
    <property type="entry name" value="DM10"/>
    <property type="match status" value="2"/>
</dbReference>
<evidence type="ECO:0000256" key="3">
    <source>
        <dbReference type="ARBA" id="ARBA00022737"/>
    </source>
</evidence>
<evidence type="ECO:0000259" key="9">
    <source>
        <dbReference type="PROSITE" id="PS51336"/>
    </source>
</evidence>
<dbReference type="FunFam" id="2.30.29.170:FF:000004">
    <property type="entry name" value="EF-hand domain containing 2"/>
    <property type="match status" value="1"/>
</dbReference>
<dbReference type="VEuPathDB" id="ToxoDB:EBH_0028330"/>
<feature type="domain" description="DM10" evidence="9">
    <location>
        <begin position="92"/>
        <end position="198"/>
    </location>
</feature>
<accession>U6LH95</accession>
<dbReference type="InterPro" id="IPR006602">
    <property type="entry name" value="DM10_dom"/>
</dbReference>
<reference evidence="10" key="2">
    <citation type="submission" date="2013-10" db="EMBL/GenBank/DDBJ databases">
        <authorList>
            <person name="Aslett M."/>
        </authorList>
    </citation>
    <scope>NUCLEOTIDE SEQUENCE [LARGE SCALE GENOMIC DNA]</scope>
    <source>
        <strain evidence="10">Houghton</strain>
    </source>
</reference>
<evidence type="ECO:0000313" key="10">
    <source>
        <dbReference type="EMBL" id="CDJ49762.1"/>
    </source>
</evidence>
<keyword evidence="4" id="KW-0282">Flagellum</keyword>
<comment type="subcellular location">
    <subcellularLocation>
        <location evidence="1">Cytoplasm</location>
        <location evidence="1">Cytoskeleton</location>
        <location evidence="1">Flagellum axoneme</location>
    </subcellularLocation>
</comment>
<dbReference type="InterPro" id="IPR040193">
    <property type="entry name" value="EFHC1/EFHC2/EFHB"/>
</dbReference>
<name>U6LH95_9EIME</name>
<evidence type="ECO:0000256" key="6">
    <source>
        <dbReference type="ARBA" id="ARBA00023212"/>
    </source>
</evidence>
<evidence type="ECO:0000313" key="11">
    <source>
        <dbReference type="Proteomes" id="UP000030750"/>
    </source>
</evidence>
<dbReference type="SMART" id="SM00676">
    <property type="entry name" value="DM10"/>
    <property type="match status" value="2"/>
</dbReference>
<evidence type="ECO:0000256" key="1">
    <source>
        <dbReference type="ARBA" id="ARBA00004611"/>
    </source>
</evidence>
<sequence length="648" mass="73365">MSQGCGGQSCAVCGSPKLSVGHSTATPLRMSHNRSIASPEDARTIDAFRFVALEREKDPWRDGSTIPVATTRETYKKDITTPLSAPAWDIMENKVLRFFSYFNEHVDDSRAENYRSRPCEILYYLEDDTMEIVEPKIDNSGMNSGSLIKRHRFPDATDPDKLVSPADLRVGTAFTAYGKTFAITACDAFTREWYRISGISQPSDCKVELSGNTGYSRSRIQSELRTQKASPTTDKQCIDEFYKRIESPEPVCRFRAFFDDNFTNVIERRMYTILYFPRDDTMEIRENLPPLGGNRFTIFISRRKLLKGNVLSEGPSFPRPPDAAYFELLDFKVGSVVTIADRDFYIYAADPFTMSYFKDKLHAPLQEPINVDSFEMPSKPSTPAKLINPEKINSALSKETRTAGEKLLQKSIYFNEDAGRPFEAGDFVVGRLWDGLRGNDIKSGQMFTACDERRKGFLTFQDFQIALERFGYSITEQDALLISRYFDSTGDGKVDYEEFCTGMLELQGAFLSNSQRLSETLHSNIEAYKGTAKIESTRLEDTKAIKQSFKQLQSRLYQQPRLLQLLTKEFSRSSLGRKVSVDEAVGVFDRCGLEVNLPGSVMAARENILPLVATDKVIWDSNTSKYVCASRSRSGNTFASFPHQRLPR</sequence>
<dbReference type="AlphaFoldDB" id="U6LH95"/>
<gene>
    <name evidence="10" type="ORF">EBH_0028330</name>
</gene>
<dbReference type="InterPro" id="IPR002048">
    <property type="entry name" value="EF_hand_dom"/>
</dbReference>
<dbReference type="PANTHER" id="PTHR12086">
    <property type="entry name" value="EF-HAND DOMAIN C-TERMINAL CONTAINING PROTEIN"/>
    <property type="match status" value="1"/>
</dbReference>
<keyword evidence="3" id="KW-0677">Repeat</keyword>
<feature type="domain" description="DM10" evidence="9">
    <location>
        <begin position="248"/>
        <end position="361"/>
    </location>
</feature>
<dbReference type="EMBL" id="HG711840">
    <property type="protein sequence ID" value="CDJ49762.1"/>
    <property type="molecule type" value="Genomic_DNA"/>
</dbReference>
<dbReference type="Gene3D" id="1.10.238.10">
    <property type="entry name" value="EF-hand"/>
    <property type="match status" value="1"/>
</dbReference>
<dbReference type="Gene3D" id="2.30.29.170">
    <property type="match status" value="2"/>
</dbReference>
<evidence type="ECO:0000256" key="4">
    <source>
        <dbReference type="ARBA" id="ARBA00022846"/>
    </source>
</evidence>
<dbReference type="GO" id="GO:0005509">
    <property type="term" value="F:calcium ion binding"/>
    <property type="evidence" value="ECO:0007669"/>
    <property type="project" value="InterPro"/>
</dbReference>
<keyword evidence="6" id="KW-0206">Cytoskeleton</keyword>
<evidence type="ECO:0000256" key="5">
    <source>
        <dbReference type="ARBA" id="ARBA00023069"/>
    </source>
</evidence>
<dbReference type="Pfam" id="PF13499">
    <property type="entry name" value="EF-hand_7"/>
    <property type="match status" value="1"/>
</dbReference>
<feature type="domain" description="EF-hand" evidence="8">
    <location>
        <begin position="438"/>
        <end position="473"/>
    </location>
</feature>
<feature type="domain" description="EF-hand" evidence="8">
    <location>
        <begin position="474"/>
        <end position="509"/>
    </location>
</feature>
<keyword evidence="5" id="KW-0969">Cilium</keyword>
<protein>
    <submittedName>
        <fullName evidence="10">Uncharacterized protein</fullName>
    </submittedName>
</protein>
<dbReference type="CDD" id="cd00051">
    <property type="entry name" value="EFh"/>
    <property type="match status" value="1"/>
</dbReference>
<dbReference type="InterPro" id="IPR011992">
    <property type="entry name" value="EF-hand-dom_pair"/>
</dbReference>